<evidence type="ECO:0000256" key="1">
    <source>
        <dbReference type="SAM" id="MobiDB-lite"/>
    </source>
</evidence>
<evidence type="ECO:0000313" key="2">
    <source>
        <dbReference type="EMBL" id="WMD20406.1"/>
    </source>
</evidence>
<dbReference type="Proteomes" id="UP001234798">
    <property type="component" value="Chromosome"/>
</dbReference>
<sequence>MSNAQLWAALQQSAMVGADRLPVAQALGAGVDATAPASRQALQAALFPSADSSLPDSPAAQLLRASALAAVFERAGWQPGAHVALAGAFILPAAAPEEARPAPDDAGLQALMRDALEHGPLDLQASMLRTLGQAGQRLSHDMVVVALEQGRQSVELRHWLAPVLGERGRWLGSLNPQWAYAAGVEETADPELIWQEGSVDQRVALLRGERQDDPARARSRLEASLKELNAKERLPLVQALEVQLSHDDEPLLEKLLTDRSKDVRENAAQLLSCLSDSAHSLRVTGWMRAMLQQDGKGEWIVEPPEEGAKEWERDGIALQPSQFHRGGTKAWLLQQIVELTPLCFWTRTLGKTPMELMEWSKRSDWKTALRQGWLQALRYQLDAQWIDAAELMGRDMRMDTLMPALMAKLSGPEREQRWLTQFERDKGKLIEAIESMAQSVPRTQQLSRDLSVRLVNALHNALGGKQVTGSWNGYQAVHALLACAKIIDVNELPGFAALWRAPAAESPQDAAAAVSEGSSPSIVARTLARLTGFLGKPAQADASSEPAIPLTPEQQDKLERSRMRPWDDENVLAQLERFVNLRLSLHHAYPALQAKA</sequence>
<dbReference type="RefSeq" id="WP_306943556.1">
    <property type="nucleotide sequence ID" value="NZ_CP132976.1"/>
</dbReference>
<reference evidence="2 3" key="1">
    <citation type="submission" date="2023-08" db="EMBL/GenBank/DDBJ databases">
        <title>Achromobacter seleniivolatilans sp. nov., isolated from seleniferous soil.</title>
        <authorList>
            <person name="Zhang S."/>
            <person name="Li K."/>
            <person name="Peng J."/>
            <person name="Zhao Q."/>
            <person name="Wang H."/>
            <person name="Guo Y."/>
        </authorList>
    </citation>
    <scope>NUCLEOTIDE SEQUENCE [LARGE SCALE GENOMIC DNA]</scope>
    <source>
        <strain evidence="2 3">R39</strain>
    </source>
</reference>
<protein>
    <submittedName>
        <fullName evidence="2">DUF5691 domain-containing protein</fullName>
    </submittedName>
</protein>
<dbReference type="SUPFAM" id="SSF48371">
    <property type="entry name" value="ARM repeat"/>
    <property type="match status" value="1"/>
</dbReference>
<feature type="region of interest" description="Disordered" evidence="1">
    <location>
        <begin position="538"/>
        <end position="562"/>
    </location>
</feature>
<accession>A0ABY9M064</accession>
<gene>
    <name evidence="2" type="ORF">RAS12_28010</name>
</gene>
<name>A0ABY9M064_9BURK</name>
<keyword evidence="3" id="KW-1185">Reference proteome</keyword>
<proteinExistence type="predicted"/>
<dbReference type="EMBL" id="CP132976">
    <property type="protein sequence ID" value="WMD20406.1"/>
    <property type="molecule type" value="Genomic_DNA"/>
</dbReference>
<dbReference type="InterPro" id="IPR043746">
    <property type="entry name" value="DUF5691"/>
</dbReference>
<dbReference type="Pfam" id="PF18944">
    <property type="entry name" value="DUF5691"/>
    <property type="match status" value="1"/>
</dbReference>
<dbReference type="InterPro" id="IPR016024">
    <property type="entry name" value="ARM-type_fold"/>
</dbReference>
<organism evidence="2 3">
    <name type="scientific">Achromobacter seleniivolatilans</name>
    <dbReference type="NCBI Taxonomy" id="3047478"/>
    <lineage>
        <taxon>Bacteria</taxon>
        <taxon>Pseudomonadati</taxon>
        <taxon>Pseudomonadota</taxon>
        <taxon>Betaproteobacteria</taxon>
        <taxon>Burkholderiales</taxon>
        <taxon>Alcaligenaceae</taxon>
        <taxon>Achromobacter</taxon>
    </lineage>
</organism>
<evidence type="ECO:0000313" key="3">
    <source>
        <dbReference type="Proteomes" id="UP001234798"/>
    </source>
</evidence>